<protein>
    <submittedName>
        <fullName evidence="2">Uncharacterized protein B3E4.180</fullName>
    </submittedName>
</protein>
<reference evidence="2" key="2">
    <citation type="submission" date="2001-11" db="EMBL/GenBank/DDBJ databases">
        <authorList>
            <person name="German Neurospora genome project"/>
        </authorList>
    </citation>
    <scope>NUCLEOTIDE SEQUENCE</scope>
</reference>
<dbReference type="VEuPathDB" id="FungiDB:NCU09620"/>
<feature type="domain" description="WD-like" evidence="1">
    <location>
        <begin position="126"/>
        <end position="228"/>
    </location>
</feature>
<reference evidence="2" key="1">
    <citation type="submission" date="2000-05" db="EMBL/GenBank/DDBJ databases">
        <authorList>
            <person name="Schulte U."/>
            <person name="Aign V."/>
            <person name="Hoheisel J."/>
            <person name="Brandt P."/>
            <person name="Fartmann B."/>
            <person name="Holland R."/>
            <person name="Nyakatura G."/>
            <person name="Mewes H.W."/>
            <person name="Mannhaupt G."/>
        </authorList>
    </citation>
    <scope>NUCLEOTIDE SEQUENCE</scope>
</reference>
<accession>Q9P5W4</accession>
<sequence>MHPCREAPTPKSLSVDGFVLDKGCRRFDNGTPDYGGIHKSPQPTASKPVSTAETTLEMLLKQILAFSAFLAAIAFASPVPAPAEDGLIIIEQTETENGTITWYGDESTPITARSTPSPELDKRCGSNAVTCSGSHRAYAPVCTNLINSLSSQAIPQSPRSVCLSQGGNQCCISWANVVQDAQFYYLQSAARKALNGCVSSSYVSALTRDTLIGNTCTTQCLSNRATGCS</sequence>
<organism evidence="2">
    <name type="scientific">Neurospora crassa</name>
    <dbReference type="NCBI Taxonomy" id="5141"/>
    <lineage>
        <taxon>Eukaryota</taxon>
        <taxon>Fungi</taxon>
        <taxon>Dikarya</taxon>
        <taxon>Ascomycota</taxon>
        <taxon>Pezizomycotina</taxon>
        <taxon>Sordariomycetes</taxon>
        <taxon>Sordariomycetidae</taxon>
        <taxon>Sordariales</taxon>
        <taxon>Sordariaceae</taxon>
        <taxon>Neurospora</taxon>
    </lineage>
</organism>
<gene>
    <name evidence="2" type="primary">B3E4.180</name>
</gene>
<evidence type="ECO:0000259" key="1">
    <source>
        <dbReference type="Pfam" id="PF20493"/>
    </source>
</evidence>
<dbReference type="AlphaFoldDB" id="Q9P5W4"/>
<evidence type="ECO:0000313" key="2">
    <source>
        <dbReference type="EMBL" id="CAB91406.1"/>
    </source>
</evidence>
<name>Q9P5W4_NEUCS</name>
<dbReference type="PIR" id="T49605">
    <property type="entry name" value="T49605"/>
</dbReference>
<dbReference type="EMBL" id="AL355931">
    <property type="protein sequence ID" value="CAB91406.1"/>
    <property type="molecule type" value="Genomic_DNA"/>
</dbReference>
<proteinExistence type="predicted"/>
<dbReference type="Pfam" id="PF20493">
    <property type="entry name" value="WD-like_fungi"/>
    <property type="match status" value="1"/>
</dbReference>
<dbReference type="InterPro" id="IPR046925">
    <property type="entry name" value="WD-like_fungi"/>
</dbReference>